<dbReference type="Proteomes" id="UP000739284">
    <property type="component" value="Unassembled WGS sequence"/>
</dbReference>
<feature type="compositionally biased region" description="Basic and acidic residues" evidence="1">
    <location>
        <begin position="180"/>
        <end position="207"/>
    </location>
</feature>
<sequence>MMNKIISVFFIFLLTAFQGARADNLELLDMLKQEHLIPSSEQPVVQEEIKTSPALTEQPKNIEAPKVATKTSSPVKKLPKKAKVKHKKSGERIHTTISVQPKSMPTTLGADLVVTGQELPKSDFETPQAGNTLQEPAKTETASSESAVTPVTGKADRKPVAPVTQKAHQVKKSHKKSDHKKPTAKKERAVVQAKVKDQEVKSVEKSAETTPPEVKNIVQN</sequence>
<comment type="caution">
    <text evidence="3">The sequence shown here is derived from an EMBL/GenBank/DDBJ whole genome shotgun (WGS) entry which is preliminary data.</text>
</comment>
<dbReference type="RefSeq" id="WP_217149879.1">
    <property type="nucleotide sequence ID" value="NZ_JAFMOY010000128.1"/>
</dbReference>
<protein>
    <submittedName>
        <fullName evidence="3">Uncharacterized protein</fullName>
    </submittedName>
</protein>
<feature type="chain" id="PRO_5046229429" evidence="2">
    <location>
        <begin position="23"/>
        <end position="220"/>
    </location>
</feature>
<evidence type="ECO:0000256" key="2">
    <source>
        <dbReference type="SAM" id="SignalP"/>
    </source>
</evidence>
<feature type="region of interest" description="Disordered" evidence="1">
    <location>
        <begin position="51"/>
        <end position="74"/>
    </location>
</feature>
<dbReference type="EMBL" id="JAFMOY010000128">
    <property type="protein sequence ID" value="MBU9846293.1"/>
    <property type="molecule type" value="Genomic_DNA"/>
</dbReference>
<feature type="signal peptide" evidence="2">
    <location>
        <begin position="1"/>
        <end position="22"/>
    </location>
</feature>
<name>A0ABS6LHC9_9GAMM</name>
<proteinExistence type="predicted"/>
<reference evidence="3 4" key="1">
    <citation type="submission" date="2021-03" db="EMBL/GenBank/DDBJ databases">
        <title>Five novel Rahnella species.</title>
        <authorList>
            <person name="Brady C."/>
            <person name="Asselin J."/>
            <person name="Beer S."/>
            <person name="Bruberg M.B."/>
            <person name="Crampton B."/>
            <person name="Venter S."/>
            <person name="Arnold D."/>
            <person name="Denman S."/>
        </authorList>
    </citation>
    <scope>NUCLEOTIDE SEQUENCE [LARGE SCALE GENOMIC DNA]</scope>
    <source>
        <strain evidence="3 4">FRB 231</strain>
    </source>
</reference>
<organism evidence="3 4">
    <name type="scientific">Rahnella ecdela</name>
    <dbReference type="NCBI Taxonomy" id="2816250"/>
    <lineage>
        <taxon>Bacteria</taxon>
        <taxon>Pseudomonadati</taxon>
        <taxon>Pseudomonadota</taxon>
        <taxon>Gammaproteobacteria</taxon>
        <taxon>Enterobacterales</taxon>
        <taxon>Yersiniaceae</taxon>
        <taxon>Rahnella</taxon>
    </lineage>
</organism>
<evidence type="ECO:0000256" key="1">
    <source>
        <dbReference type="SAM" id="MobiDB-lite"/>
    </source>
</evidence>
<keyword evidence="2" id="KW-0732">Signal</keyword>
<accession>A0ABS6LHC9</accession>
<evidence type="ECO:0000313" key="3">
    <source>
        <dbReference type="EMBL" id="MBU9846293.1"/>
    </source>
</evidence>
<gene>
    <name evidence="3" type="ORF">J1784_14870</name>
</gene>
<feature type="compositionally biased region" description="Basic residues" evidence="1">
    <location>
        <begin position="168"/>
        <end position="179"/>
    </location>
</feature>
<evidence type="ECO:0000313" key="4">
    <source>
        <dbReference type="Proteomes" id="UP000739284"/>
    </source>
</evidence>
<keyword evidence="4" id="KW-1185">Reference proteome</keyword>
<feature type="compositionally biased region" description="Polar residues" evidence="1">
    <location>
        <begin position="128"/>
        <end position="149"/>
    </location>
</feature>
<feature type="region of interest" description="Disordered" evidence="1">
    <location>
        <begin position="121"/>
        <end position="220"/>
    </location>
</feature>